<evidence type="ECO:0000256" key="6">
    <source>
        <dbReference type="ARBA" id="ARBA00022960"/>
    </source>
</evidence>
<dbReference type="AlphaFoldDB" id="A0A235BS40"/>
<evidence type="ECO:0000259" key="12">
    <source>
        <dbReference type="Pfam" id="PF01225"/>
    </source>
</evidence>
<evidence type="ECO:0000256" key="4">
    <source>
        <dbReference type="ARBA" id="ARBA00022741"/>
    </source>
</evidence>
<dbReference type="Pfam" id="PF08245">
    <property type="entry name" value="Mur_ligase_M"/>
    <property type="match status" value="1"/>
</dbReference>
<protein>
    <recommendedName>
        <fullName evidence="10 11">UDP-N-acetylmuramoyl-tripeptide--D-alanyl-D-alanine ligase</fullName>
        <ecNumber evidence="10 11">6.3.2.10</ecNumber>
    </recommendedName>
    <alternativeName>
        <fullName evidence="10">D-alanyl-D-alanine-adding enzyme</fullName>
    </alternativeName>
</protein>
<dbReference type="InterPro" id="IPR051046">
    <property type="entry name" value="MurCDEF_CellWall_CoF430Synth"/>
</dbReference>
<dbReference type="PANTHER" id="PTHR43024">
    <property type="entry name" value="UDP-N-ACETYLMURAMOYL-TRIPEPTIDE--D-ALANYL-D-ALANINE LIGASE"/>
    <property type="match status" value="1"/>
</dbReference>
<keyword evidence="5 10" id="KW-0067">ATP-binding</keyword>
<keyword evidence="6 10" id="KW-0133">Cell shape</keyword>
<evidence type="ECO:0000259" key="14">
    <source>
        <dbReference type="Pfam" id="PF08245"/>
    </source>
</evidence>
<evidence type="ECO:0000256" key="9">
    <source>
        <dbReference type="ARBA" id="ARBA00023316"/>
    </source>
</evidence>
<evidence type="ECO:0000256" key="5">
    <source>
        <dbReference type="ARBA" id="ARBA00022840"/>
    </source>
</evidence>
<dbReference type="GO" id="GO:0008360">
    <property type="term" value="P:regulation of cell shape"/>
    <property type="evidence" value="ECO:0007669"/>
    <property type="project" value="UniProtKB-KW"/>
</dbReference>
<name>A0A235BS40_UNCW3</name>
<evidence type="ECO:0000259" key="13">
    <source>
        <dbReference type="Pfam" id="PF02875"/>
    </source>
</evidence>
<dbReference type="InterPro" id="IPR004101">
    <property type="entry name" value="Mur_ligase_C"/>
</dbReference>
<feature type="domain" description="Mur ligase central" evidence="14">
    <location>
        <begin position="109"/>
        <end position="294"/>
    </location>
</feature>
<evidence type="ECO:0000256" key="8">
    <source>
        <dbReference type="ARBA" id="ARBA00023306"/>
    </source>
</evidence>
<dbReference type="InterPro" id="IPR005863">
    <property type="entry name" value="UDP-N-AcMur_synth"/>
</dbReference>
<keyword evidence="9 10" id="KW-0961">Cell wall biogenesis/degradation</keyword>
<feature type="binding site" evidence="10">
    <location>
        <begin position="111"/>
        <end position="117"/>
    </location>
    <ligand>
        <name>ATP</name>
        <dbReference type="ChEBI" id="CHEBI:30616"/>
    </ligand>
</feature>
<dbReference type="SUPFAM" id="SSF63418">
    <property type="entry name" value="MurE/MurF N-terminal domain"/>
    <property type="match status" value="1"/>
</dbReference>
<dbReference type="EC" id="6.3.2.10" evidence="10 11"/>
<dbReference type="GO" id="GO:0005737">
    <property type="term" value="C:cytoplasm"/>
    <property type="evidence" value="ECO:0007669"/>
    <property type="project" value="UniProtKB-SubCell"/>
</dbReference>
<dbReference type="UniPathway" id="UPA00219"/>
<dbReference type="Proteomes" id="UP000215559">
    <property type="component" value="Unassembled WGS sequence"/>
</dbReference>
<evidence type="ECO:0000256" key="7">
    <source>
        <dbReference type="ARBA" id="ARBA00022984"/>
    </source>
</evidence>
<keyword evidence="4 10" id="KW-0547">Nucleotide-binding</keyword>
<evidence type="ECO:0000256" key="1">
    <source>
        <dbReference type="ARBA" id="ARBA00022490"/>
    </source>
</evidence>
<keyword evidence="1 10" id="KW-0963">Cytoplasm</keyword>
<organism evidence="15 16">
    <name type="scientific">candidate division WOR-3 bacterium JGI_Cruoil_03_51_56</name>
    <dbReference type="NCBI Taxonomy" id="1973747"/>
    <lineage>
        <taxon>Bacteria</taxon>
        <taxon>Bacteria division WOR-3</taxon>
    </lineage>
</organism>
<comment type="similarity">
    <text evidence="10">Belongs to the MurCDEF family. MurF subfamily.</text>
</comment>
<dbReference type="SUPFAM" id="SSF53623">
    <property type="entry name" value="MurD-like peptide ligases, catalytic domain"/>
    <property type="match status" value="1"/>
</dbReference>
<keyword evidence="3 10" id="KW-0132">Cell division</keyword>
<dbReference type="EMBL" id="NOZP01000130">
    <property type="protein sequence ID" value="OYD15002.1"/>
    <property type="molecule type" value="Genomic_DNA"/>
</dbReference>
<dbReference type="GO" id="GO:0005524">
    <property type="term" value="F:ATP binding"/>
    <property type="evidence" value="ECO:0007669"/>
    <property type="project" value="UniProtKB-UniRule"/>
</dbReference>
<dbReference type="InterPro" id="IPR035911">
    <property type="entry name" value="MurE/MurF_N"/>
</dbReference>
<evidence type="ECO:0000256" key="10">
    <source>
        <dbReference type="HAMAP-Rule" id="MF_02019"/>
    </source>
</evidence>
<reference evidence="15 16" key="1">
    <citation type="submission" date="2017-07" db="EMBL/GenBank/DDBJ databases">
        <title>Recovery of genomes from metagenomes via a dereplication, aggregation, and scoring strategy.</title>
        <authorList>
            <person name="Sieber C.M."/>
            <person name="Probst A.J."/>
            <person name="Sharrar A."/>
            <person name="Thomas B.C."/>
            <person name="Hess M."/>
            <person name="Tringe S.G."/>
            <person name="Banfield J.F."/>
        </authorList>
    </citation>
    <scope>NUCLEOTIDE SEQUENCE [LARGE SCALE GENOMIC DNA]</scope>
    <source>
        <strain evidence="15">JGI_Cruoil_03_51_56</strain>
    </source>
</reference>
<keyword evidence="7 10" id="KW-0573">Peptidoglycan synthesis</keyword>
<feature type="domain" description="Mur ligase C-terminal" evidence="13">
    <location>
        <begin position="317"/>
        <end position="441"/>
    </location>
</feature>
<comment type="subcellular location">
    <subcellularLocation>
        <location evidence="10 11">Cytoplasm</location>
    </subcellularLocation>
</comment>
<dbReference type="InterPro" id="IPR013221">
    <property type="entry name" value="Mur_ligase_cen"/>
</dbReference>
<keyword evidence="8 10" id="KW-0131">Cell cycle</keyword>
<accession>A0A235BS40</accession>
<dbReference type="Gene3D" id="3.40.1390.10">
    <property type="entry name" value="MurE/MurF, N-terminal domain"/>
    <property type="match status" value="1"/>
</dbReference>
<evidence type="ECO:0000313" key="16">
    <source>
        <dbReference type="Proteomes" id="UP000215559"/>
    </source>
</evidence>
<dbReference type="Pfam" id="PF01225">
    <property type="entry name" value="Mur_ligase"/>
    <property type="match status" value="1"/>
</dbReference>
<dbReference type="HAMAP" id="MF_02019">
    <property type="entry name" value="MurF"/>
    <property type="match status" value="1"/>
</dbReference>
<evidence type="ECO:0000256" key="3">
    <source>
        <dbReference type="ARBA" id="ARBA00022618"/>
    </source>
</evidence>
<evidence type="ECO:0000256" key="11">
    <source>
        <dbReference type="RuleBase" id="RU004136"/>
    </source>
</evidence>
<comment type="caution">
    <text evidence="15">The sequence shown here is derived from an EMBL/GenBank/DDBJ whole genome shotgun (WGS) entry which is preliminary data.</text>
</comment>
<dbReference type="GO" id="GO:0051301">
    <property type="term" value="P:cell division"/>
    <property type="evidence" value="ECO:0007669"/>
    <property type="project" value="UniProtKB-KW"/>
</dbReference>
<evidence type="ECO:0000313" key="15">
    <source>
        <dbReference type="EMBL" id="OYD15002.1"/>
    </source>
</evidence>
<dbReference type="Gene3D" id="3.40.1190.10">
    <property type="entry name" value="Mur-like, catalytic domain"/>
    <property type="match status" value="1"/>
</dbReference>
<sequence length="459" mass="50243">MEPLSIEDIVRATDGKLSGSGNGEITGVSVDSRTIRPGELFIAIRGERFDGHRFIKDAVAKGAGIVISQSRSVHGNIACPMVLVEDTRKALGDIAKFYRSKFRTRVIAVTGSNGKTTTRDMIASILDSRFNVVKAEASYNNDIGVPLTVFRLGQDIDIGVFEIEMNVFGGTKRLAGICMPEIGVITNIGDTHLEFMHNRQGVAQEKAELLEALPKNGCAVLNQDDPLVMEIGGKYCHSRRLTFGFEKTADVYAESLKCTALGGSEFLLQGRYRVQILLSGKHNVSNCLGAVAVARCLGMEFADIGNEIGKFRPLPMRLRIRHSGDIVVIDDSYNANPQSVRAAFDVLCQNAPLGNRVAFLGDMLELGEFSAEAHTRIGRMAAKLLDRVVFVGKMAKYAYSAAIDAGMNQANVRLYRNCRDVLDELFDLIRPKDTILVKGSRAMRMELVAEAIITKYGKD</sequence>
<dbReference type="SUPFAM" id="SSF53244">
    <property type="entry name" value="MurD-like peptide ligases, peptide-binding domain"/>
    <property type="match status" value="1"/>
</dbReference>
<keyword evidence="2 10" id="KW-0436">Ligase</keyword>
<dbReference type="Pfam" id="PF02875">
    <property type="entry name" value="Mur_ligase_C"/>
    <property type="match status" value="1"/>
</dbReference>
<dbReference type="InterPro" id="IPR036615">
    <property type="entry name" value="Mur_ligase_C_dom_sf"/>
</dbReference>
<gene>
    <name evidence="10" type="primary">murF</name>
    <name evidence="15" type="ORF">CH330_06910</name>
</gene>
<feature type="domain" description="Mur ligase N-terminal catalytic" evidence="12">
    <location>
        <begin position="24"/>
        <end position="98"/>
    </location>
</feature>
<dbReference type="InterPro" id="IPR000713">
    <property type="entry name" value="Mur_ligase_N"/>
</dbReference>
<comment type="catalytic activity">
    <reaction evidence="10 11">
        <text>D-alanyl-D-alanine + UDP-N-acetyl-alpha-D-muramoyl-L-alanyl-gamma-D-glutamyl-meso-2,6-diaminopimelate + ATP = UDP-N-acetyl-alpha-D-muramoyl-L-alanyl-gamma-D-glutamyl-meso-2,6-diaminopimeloyl-D-alanyl-D-alanine + ADP + phosphate + H(+)</text>
        <dbReference type="Rhea" id="RHEA:28374"/>
        <dbReference type="ChEBI" id="CHEBI:15378"/>
        <dbReference type="ChEBI" id="CHEBI:30616"/>
        <dbReference type="ChEBI" id="CHEBI:43474"/>
        <dbReference type="ChEBI" id="CHEBI:57822"/>
        <dbReference type="ChEBI" id="CHEBI:61386"/>
        <dbReference type="ChEBI" id="CHEBI:83905"/>
        <dbReference type="ChEBI" id="CHEBI:456216"/>
        <dbReference type="EC" id="6.3.2.10"/>
    </reaction>
</comment>
<comment type="pathway">
    <text evidence="10 11">Cell wall biogenesis; peptidoglycan biosynthesis.</text>
</comment>
<dbReference type="GO" id="GO:0047480">
    <property type="term" value="F:UDP-N-acetylmuramoyl-tripeptide-D-alanyl-D-alanine ligase activity"/>
    <property type="evidence" value="ECO:0007669"/>
    <property type="project" value="UniProtKB-UniRule"/>
</dbReference>
<dbReference type="PANTHER" id="PTHR43024:SF1">
    <property type="entry name" value="UDP-N-ACETYLMURAMOYL-TRIPEPTIDE--D-ALANYL-D-ALANINE LIGASE"/>
    <property type="match status" value="1"/>
</dbReference>
<dbReference type="GO" id="GO:0071555">
    <property type="term" value="P:cell wall organization"/>
    <property type="evidence" value="ECO:0007669"/>
    <property type="project" value="UniProtKB-KW"/>
</dbReference>
<dbReference type="NCBIfam" id="TIGR01143">
    <property type="entry name" value="murF"/>
    <property type="match status" value="1"/>
</dbReference>
<evidence type="ECO:0000256" key="2">
    <source>
        <dbReference type="ARBA" id="ARBA00022598"/>
    </source>
</evidence>
<dbReference type="GO" id="GO:0008766">
    <property type="term" value="F:UDP-N-acetylmuramoylalanyl-D-glutamyl-2,6-diaminopimelate-D-alanyl-D-alanine ligase activity"/>
    <property type="evidence" value="ECO:0007669"/>
    <property type="project" value="RHEA"/>
</dbReference>
<dbReference type="InterPro" id="IPR036565">
    <property type="entry name" value="Mur-like_cat_sf"/>
</dbReference>
<proteinExistence type="inferred from homology"/>
<dbReference type="Gene3D" id="3.90.190.20">
    <property type="entry name" value="Mur ligase, C-terminal domain"/>
    <property type="match status" value="1"/>
</dbReference>
<comment type="function">
    <text evidence="10 11">Involved in cell wall formation. Catalyzes the final step in the synthesis of UDP-N-acetylmuramoyl-pentapeptide, the precursor of murein.</text>
</comment>
<dbReference type="GO" id="GO:0009252">
    <property type="term" value="P:peptidoglycan biosynthetic process"/>
    <property type="evidence" value="ECO:0007669"/>
    <property type="project" value="UniProtKB-UniRule"/>
</dbReference>